<dbReference type="GO" id="GO:0032259">
    <property type="term" value="P:methylation"/>
    <property type="evidence" value="ECO:0007669"/>
    <property type="project" value="UniProtKB-KW"/>
</dbReference>
<feature type="active site" description="Nucleophile" evidence="5">
    <location>
        <position position="324"/>
    </location>
</feature>
<evidence type="ECO:0000313" key="6">
    <source>
        <dbReference type="EMBL" id="UOO89284.1"/>
    </source>
</evidence>
<keyword evidence="4" id="KW-0411">Iron-sulfur</keyword>
<protein>
    <submittedName>
        <fullName evidence="6">Class I SAM-dependent RNA methyltransferase</fullName>
    </submittedName>
</protein>
<dbReference type="EMBL" id="CP091511">
    <property type="protein sequence ID" value="UOO89284.1"/>
    <property type="molecule type" value="Genomic_DNA"/>
</dbReference>
<feature type="binding site" evidence="5">
    <location>
        <position position="203"/>
    </location>
    <ligand>
        <name>S-adenosyl-L-methionine</name>
        <dbReference type="ChEBI" id="CHEBI:59789"/>
    </ligand>
</feature>
<keyword evidence="4" id="KW-0408">Iron</keyword>
<dbReference type="PANTHER" id="PTHR11061:SF30">
    <property type="entry name" value="TRNA (URACIL(54)-C(5))-METHYLTRANSFERASE"/>
    <property type="match status" value="1"/>
</dbReference>
<feature type="binding site" evidence="5">
    <location>
        <position position="234"/>
    </location>
    <ligand>
        <name>S-adenosyl-L-methionine</name>
        <dbReference type="ChEBI" id="CHEBI:59789"/>
    </ligand>
</feature>
<dbReference type="SUPFAM" id="SSF53335">
    <property type="entry name" value="S-adenosyl-L-methionine-dependent methyltransferases"/>
    <property type="match status" value="2"/>
</dbReference>
<gene>
    <name evidence="6" type="ORF">LVJ82_17865</name>
</gene>
<dbReference type="Gene3D" id="2.40.50.140">
    <property type="entry name" value="Nucleic acid-binding proteins"/>
    <property type="match status" value="1"/>
</dbReference>
<accession>A0ABY4E217</accession>
<keyword evidence="2 5" id="KW-0808">Transferase</keyword>
<comment type="caution">
    <text evidence="5">Lacks conserved residue(s) required for the propagation of feature annotation.</text>
</comment>
<keyword evidence="3 5" id="KW-0949">S-adenosyl-L-methionine</keyword>
<dbReference type="InterPro" id="IPR010280">
    <property type="entry name" value="U5_MeTrfase_fam"/>
</dbReference>
<dbReference type="InterPro" id="IPR029063">
    <property type="entry name" value="SAM-dependent_MTases_sf"/>
</dbReference>
<dbReference type="PANTHER" id="PTHR11061">
    <property type="entry name" value="RNA M5U METHYLTRANSFERASE"/>
    <property type="match status" value="1"/>
</dbReference>
<keyword evidence="4" id="KW-0479">Metal-binding</keyword>
<evidence type="ECO:0000256" key="5">
    <source>
        <dbReference type="PROSITE-ProRule" id="PRU01024"/>
    </source>
</evidence>
<dbReference type="SUPFAM" id="SSF50249">
    <property type="entry name" value="Nucleic acid-binding proteins"/>
    <property type="match status" value="1"/>
</dbReference>
<comment type="similarity">
    <text evidence="5">Belongs to the class I-like SAM-binding methyltransferase superfamily. RNA M5U methyltransferase family.</text>
</comment>
<evidence type="ECO:0000256" key="3">
    <source>
        <dbReference type="ARBA" id="ARBA00022691"/>
    </source>
</evidence>
<keyword evidence="1 5" id="KW-0489">Methyltransferase</keyword>
<dbReference type="Proteomes" id="UP000832011">
    <property type="component" value="Chromosome"/>
</dbReference>
<reference evidence="6 7" key="1">
    <citation type="journal article" date="2022" name="Res Sq">
        <title>Evolution of multicellular longitudinally dividing oral cavity symbionts (Neisseriaceae).</title>
        <authorList>
            <person name="Nyongesa S."/>
            <person name="Weber P."/>
            <person name="Bernet E."/>
            <person name="Pullido F."/>
            <person name="Nieckarz M."/>
            <person name="Delaby M."/>
            <person name="Nieves C."/>
            <person name="Viehboeck T."/>
            <person name="Krause N."/>
            <person name="Rivera-Millot A."/>
            <person name="Nakamura A."/>
            <person name="Vischer N."/>
            <person name="VanNieuwenhze M."/>
            <person name="Brun Y."/>
            <person name="Cava F."/>
            <person name="Bulgheresi S."/>
            <person name="Veyrier F."/>
        </authorList>
    </citation>
    <scope>NUCLEOTIDE SEQUENCE [LARGE SCALE GENOMIC DNA]</scope>
    <source>
        <strain evidence="6 7">SN4</strain>
    </source>
</reference>
<evidence type="ECO:0000256" key="1">
    <source>
        <dbReference type="ARBA" id="ARBA00022603"/>
    </source>
</evidence>
<dbReference type="GO" id="GO:0008168">
    <property type="term" value="F:methyltransferase activity"/>
    <property type="evidence" value="ECO:0007669"/>
    <property type="project" value="UniProtKB-KW"/>
</dbReference>
<sequence length="369" mass="42420">MTHFHILDLDTMGQGVAKADGHITFIAKTLPNEVVEADIYRNKKNIHFAHVTEVITAAPERQEAPCPHYAQCGGCDYQHVDYPTELAYKQKALRRHLRHFPDIDITVHAAPQRWHYRNRIQLHYHADKKVLGLMDVNYEPLPVQNCLLIQEQVRDKMLALYQDDAWLELLQDEPKRGHLELYCRDEEVQVSVNEPYANGGFTQVFPHMNHYLTTWLSHQVNQYMDDDAVIYDLFGGNGNLSLPLGRPTVVVDQYGEHQPQDNDTQTFVSQNLYAKDALQRLQAAIPDDMQQPTCLIIDPPRSGLKNLKDFVSTFKPKAVIFIACEPTSFVRDIATCLEHYTLMKVDLFDLFPATQHYETVGVLVRNELV</sequence>
<dbReference type="PROSITE" id="PS51687">
    <property type="entry name" value="SAM_MT_RNA_M5U"/>
    <property type="match status" value="1"/>
</dbReference>
<evidence type="ECO:0000256" key="4">
    <source>
        <dbReference type="ARBA" id="ARBA00023014"/>
    </source>
</evidence>
<organism evidence="6 7">
    <name type="scientific">Vitreoscilla massiliensis</name>
    <dbReference type="NCBI Taxonomy" id="1689272"/>
    <lineage>
        <taxon>Bacteria</taxon>
        <taxon>Pseudomonadati</taxon>
        <taxon>Pseudomonadota</taxon>
        <taxon>Betaproteobacteria</taxon>
        <taxon>Neisseriales</taxon>
        <taxon>Neisseriaceae</taxon>
        <taxon>Vitreoscilla</taxon>
    </lineage>
</organism>
<evidence type="ECO:0000313" key="7">
    <source>
        <dbReference type="Proteomes" id="UP000832011"/>
    </source>
</evidence>
<dbReference type="Gene3D" id="3.40.50.150">
    <property type="entry name" value="Vaccinia Virus protein VP39"/>
    <property type="match status" value="2"/>
</dbReference>
<name>A0ABY4E217_9NEIS</name>
<keyword evidence="7" id="KW-1185">Reference proteome</keyword>
<feature type="binding site" evidence="5">
    <location>
        <position position="298"/>
    </location>
    <ligand>
        <name>S-adenosyl-L-methionine</name>
        <dbReference type="ChEBI" id="CHEBI:59789"/>
    </ligand>
</feature>
<dbReference type="Pfam" id="PF05958">
    <property type="entry name" value="tRNA_U5-meth_tr"/>
    <property type="match status" value="1"/>
</dbReference>
<dbReference type="InterPro" id="IPR012340">
    <property type="entry name" value="NA-bd_OB-fold"/>
</dbReference>
<evidence type="ECO:0000256" key="2">
    <source>
        <dbReference type="ARBA" id="ARBA00022679"/>
    </source>
</evidence>
<proteinExistence type="inferred from homology"/>
<dbReference type="RefSeq" id="WP_058356983.1">
    <property type="nucleotide sequence ID" value="NZ_CABKVG010000010.1"/>
</dbReference>